<evidence type="ECO:0000313" key="6">
    <source>
        <dbReference type="EMBL" id="GAA1102458.1"/>
    </source>
</evidence>
<keyword evidence="7" id="KW-1185">Reference proteome</keyword>
<gene>
    <name evidence="6" type="ORF">GCM10009663_51340</name>
</gene>
<evidence type="ECO:0000256" key="4">
    <source>
        <dbReference type="SAM" id="SignalP"/>
    </source>
</evidence>
<dbReference type="RefSeq" id="WP_344626040.1">
    <property type="nucleotide sequence ID" value="NZ_BAAALD010000057.1"/>
</dbReference>
<reference evidence="7" key="1">
    <citation type="journal article" date="2019" name="Int. J. Syst. Evol. Microbiol.">
        <title>The Global Catalogue of Microorganisms (GCM) 10K type strain sequencing project: providing services to taxonomists for standard genome sequencing and annotation.</title>
        <authorList>
            <consortium name="The Broad Institute Genomics Platform"/>
            <consortium name="The Broad Institute Genome Sequencing Center for Infectious Disease"/>
            <person name="Wu L."/>
            <person name="Ma J."/>
        </authorList>
    </citation>
    <scope>NUCLEOTIDE SEQUENCE [LARGE SCALE GENOMIC DNA]</scope>
    <source>
        <strain evidence="7">JCM 13002</strain>
    </source>
</reference>
<keyword evidence="2" id="KW-1015">Disulfide bond</keyword>
<organism evidence="6 7">
    <name type="scientific">Kitasatospora arboriphila</name>
    <dbReference type="NCBI Taxonomy" id="258052"/>
    <lineage>
        <taxon>Bacteria</taxon>
        <taxon>Bacillati</taxon>
        <taxon>Actinomycetota</taxon>
        <taxon>Actinomycetes</taxon>
        <taxon>Kitasatosporales</taxon>
        <taxon>Streptomycetaceae</taxon>
        <taxon>Kitasatospora</taxon>
    </lineage>
</organism>
<proteinExistence type="predicted"/>
<dbReference type="Proteomes" id="UP001499987">
    <property type="component" value="Unassembled WGS sequence"/>
</dbReference>
<feature type="compositionally biased region" description="Low complexity" evidence="3">
    <location>
        <begin position="247"/>
        <end position="260"/>
    </location>
</feature>
<evidence type="ECO:0000313" key="7">
    <source>
        <dbReference type="Proteomes" id="UP001499987"/>
    </source>
</evidence>
<evidence type="ECO:0000256" key="1">
    <source>
        <dbReference type="ARBA" id="ARBA00022729"/>
    </source>
</evidence>
<dbReference type="SUPFAM" id="SSF49899">
    <property type="entry name" value="Concanavalin A-like lectins/glucanases"/>
    <property type="match status" value="1"/>
</dbReference>
<feature type="compositionally biased region" description="Gly residues" evidence="3">
    <location>
        <begin position="435"/>
        <end position="446"/>
    </location>
</feature>
<feature type="region of interest" description="Disordered" evidence="3">
    <location>
        <begin position="240"/>
        <end position="285"/>
    </location>
</feature>
<name>A0ABP4EBX8_9ACTN</name>
<evidence type="ECO:0000256" key="3">
    <source>
        <dbReference type="SAM" id="MobiDB-lite"/>
    </source>
</evidence>
<keyword evidence="1 4" id="KW-0732">Signal</keyword>
<dbReference type="Pfam" id="PF13385">
    <property type="entry name" value="Laminin_G_3"/>
    <property type="match status" value="1"/>
</dbReference>
<feature type="signal peptide" evidence="4">
    <location>
        <begin position="1"/>
        <end position="20"/>
    </location>
</feature>
<dbReference type="InterPro" id="IPR042837">
    <property type="entry name" value="PTX3"/>
</dbReference>
<dbReference type="InterPro" id="IPR006558">
    <property type="entry name" value="LamG-like"/>
</dbReference>
<dbReference type="EMBL" id="BAAALD010000057">
    <property type="protein sequence ID" value="GAA1102458.1"/>
    <property type="molecule type" value="Genomic_DNA"/>
</dbReference>
<accession>A0ABP4EBX8</accession>
<feature type="region of interest" description="Disordered" evidence="3">
    <location>
        <begin position="427"/>
        <end position="446"/>
    </location>
</feature>
<feature type="domain" description="LamG-like jellyroll fold" evidence="5">
    <location>
        <begin position="1153"/>
        <end position="1294"/>
    </location>
</feature>
<dbReference type="PANTHER" id="PTHR46943">
    <property type="entry name" value="PENTRAXIN-RELATED PROTEIN PTX3"/>
    <property type="match status" value="1"/>
</dbReference>
<evidence type="ECO:0000256" key="2">
    <source>
        <dbReference type="ARBA" id="ARBA00023157"/>
    </source>
</evidence>
<protein>
    <submittedName>
        <fullName evidence="6">VCBS repeat-containing protein</fullName>
    </submittedName>
</protein>
<evidence type="ECO:0000259" key="5">
    <source>
        <dbReference type="SMART" id="SM00560"/>
    </source>
</evidence>
<dbReference type="Gene3D" id="2.60.120.200">
    <property type="match status" value="1"/>
</dbReference>
<comment type="caution">
    <text evidence="6">The sequence shown here is derived from an EMBL/GenBank/DDBJ whole genome shotgun (WGS) entry which is preliminary data.</text>
</comment>
<sequence length="1302" mass="135520">MTAAAAIALAASLTTPTAFAASAATLPSPDAIAAATAERAAERPPNDDVDRAIAQAKATHRAVPIDSLTTEFSETAATPEGHLALTGHTEQQRIRKNGSWAVLDASLAANTDGTFSPRTSASRLVLSKGGNGPLATMTSSDGKKLALKAPFALPAPTVSADSLLYASVAPDTDLKVTATKDGGVTTVLVLRTQAAAAAPALKILHFDTVVDGVTVEGDQGGNLTAKATDGKARWTAATPHMWDSSTAPAPKAAQPRAAAAKEGGTDPDRMREHSDAAGPGRSAKVAAMPVKANDKGIDLTPDQDLLAHGTAPYYIDPAWVPWSPSANAWTWVQSAHPGTSNWKRTGSNDADHPGAGVCAYYPNGGSCSPADKYRSFYQFDINPLSGAVVHYATMNLEEYVSADWSCTNTYPLDLYLTSAISSGTTWNEQPRQVGGSLGRQSPGGSGHGSCYGNVPFSYNITGTLQQYTNNGQLTFGLYGDESNQYAFKRFTYQPSLYIEYDRAPNTPTNPAVWPAPKTVSPSATTQSCGDGNGNNWGWLGAGSNQDGAVWLNATVSSPTQGQLYSWDHIWDYNLPGVPDVASGYSPSVNNGGTTSFGVPGSVIKDGHAYGYSIMASDQLPGVPWSGATPTCYFKVDLTPPTVSFPATVGDTTKQFPPSGNGQAPQIYAGQSGAVPLTVTDPNPSGGYTAGAVCLRWGWDPQLSGAAWQCGGAMPTGGQIPGIVAPHWGTNILYVQAEDNAGNASPIAQYAFYAPWNPNGPAPVFGDVTGDSAPDILTADASGNLRAHTVPGNPLAKAPSTVIAARKANSPDKDSWANYRITHRGSLRGGMNVDDLIVHKDGSPNLYLYKNPGNTGVPGVFDSADPLGKPACDPALTDCDGYNATDWSTVLQIAASGDPSTTDLDAGKKFLNRTGLFTIENSPDGDGALWFYPTVGDSTFGSPTKITATGWKGWELISPGDWFGQGRPGLWARNHGNGDLRAYTFTTGTISVSDPLGLGTVDYPTVKALATNNLIGGGVTSTSWPLVGSDGDLTGNGHSTLWGITPAGSIQIWTGNPTGTAAAPGYTWKTGPEAVLSTSVGPVQWKLNGASTNNGTATDSTGLNPATICTFSGSATTCPATATFTGDHNGTANGATVLTGASYLKAQPAVDTSQSYSVSAWVKVNDVNDYETVVTQNGSERGAYYLQYSPAFHSWAFVAPATDYYWTGTYYAASASAAPVVGRWTHLVGTFDVSTHAMTLYVDGKYAGSGTNPTPWNAANSLTVGATGTSKYPIDCPVRGAVSDVRVYPYALTAEQVNTLYTG</sequence>
<feature type="compositionally biased region" description="Basic and acidic residues" evidence="3">
    <location>
        <begin position="263"/>
        <end position="275"/>
    </location>
</feature>
<feature type="chain" id="PRO_5045398343" evidence="4">
    <location>
        <begin position="21"/>
        <end position="1302"/>
    </location>
</feature>
<dbReference type="InterPro" id="IPR013320">
    <property type="entry name" value="ConA-like_dom_sf"/>
</dbReference>
<dbReference type="PANTHER" id="PTHR46943:SF1">
    <property type="entry name" value="PENTRAXIN-RELATED PROTEIN PTX3"/>
    <property type="match status" value="1"/>
</dbReference>
<dbReference type="SMART" id="SM00560">
    <property type="entry name" value="LamGL"/>
    <property type="match status" value="1"/>
</dbReference>